<comment type="caution">
    <text evidence="5">The sequence shown here is derived from an EMBL/GenBank/DDBJ whole genome shotgun (WGS) entry which is preliminary data.</text>
</comment>
<dbReference type="FunFam" id="3.40.50.300:FF:000134">
    <property type="entry name" value="Iron-enterobactin ABC transporter ATP-binding protein"/>
    <property type="match status" value="1"/>
</dbReference>
<dbReference type="Proteomes" id="UP000008495">
    <property type="component" value="Unassembled WGS sequence"/>
</dbReference>
<dbReference type="GO" id="GO:0005524">
    <property type="term" value="F:ATP binding"/>
    <property type="evidence" value="ECO:0007669"/>
    <property type="project" value="UniProtKB-KW"/>
</dbReference>
<organism evidence="5 6">
    <name type="scientific">Austwickia chelonae NBRC 105200</name>
    <dbReference type="NCBI Taxonomy" id="1184607"/>
    <lineage>
        <taxon>Bacteria</taxon>
        <taxon>Bacillati</taxon>
        <taxon>Actinomycetota</taxon>
        <taxon>Actinomycetes</taxon>
        <taxon>Micrococcales</taxon>
        <taxon>Dermatophilaceae</taxon>
        <taxon>Austwickia</taxon>
    </lineage>
</organism>
<evidence type="ECO:0000256" key="1">
    <source>
        <dbReference type="ARBA" id="ARBA00022448"/>
    </source>
</evidence>
<dbReference type="SMART" id="SM00382">
    <property type="entry name" value="AAA"/>
    <property type="match status" value="1"/>
</dbReference>
<dbReference type="AlphaFoldDB" id="K6W5H7"/>
<dbReference type="PANTHER" id="PTHR42794:SF2">
    <property type="entry name" value="ABC TRANSPORTER ATP-BINDING PROTEIN"/>
    <property type="match status" value="1"/>
</dbReference>
<dbReference type="STRING" id="100225.SAMN05421595_2212"/>
<evidence type="ECO:0000313" key="6">
    <source>
        <dbReference type="Proteomes" id="UP000008495"/>
    </source>
</evidence>
<keyword evidence="3 5" id="KW-0067">ATP-binding</keyword>
<dbReference type="PANTHER" id="PTHR42794">
    <property type="entry name" value="HEMIN IMPORT ATP-BINDING PROTEIN HMUV"/>
    <property type="match status" value="1"/>
</dbReference>
<dbReference type="PROSITE" id="PS00211">
    <property type="entry name" value="ABC_TRANSPORTER_1"/>
    <property type="match status" value="1"/>
</dbReference>
<dbReference type="EMBL" id="BAGZ01000004">
    <property type="protein sequence ID" value="GAB77072.1"/>
    <property type="molecule type" value="Genomic_DNA"/>
</dbReference>
<dbReference type="Pfam" id="PF00005">
    <property type="entry name" value="ABC_tran"/>
    <property type="match status" value="1"/>
</dbReference>
<proteinExistence type="predicted"/>
<protein>
    <submittedName>
        <fullName evidence="5">Putative ABC transporter ATP-binding protein</fullName>
    </submittedName>
</protein>
<dbReference type="InterPro" id="IPR027417">
    <property type="entry name" value="P-loop_NTPase"/>
</dbReference>
<dbReference type="InterPro" id="IPR003439">
    <property type="entry name" value="ABC_transporter-like_ATP-bd"/>
</dbReference>
<evidence type="ECO:0000256" key="2">
    <source>
        <dbReference type="ARBA" id="ARBA00022741"/>
    </source>
</evidence>
<dbReference type="RefSeq" id="WP_006501824.1">
    <property type="nucleotide sequence ID" value="NZ_BAGZ01000004.1"/>
</dbReference>
<evidence type="ECO:0000256" key="3">
    <source>
        <dbReference type="ARBA" id="ARBA00022840"/>
    </source>
</evidence>
<evidence type="ECO:0000313" key="5">
    <source>
        <dbReference type="EMBL" id="GAB77072.1"/>
    </source>
</evidence>
<evidence type="ECO:0000259" key="4">
    <source>
        <dbReference type="PROSITE" id="PS50893"/>
    </source>
</evidence>
<name>K6W5H7_9MICO</name>
<dbReference type="eggNOG" id="COG1120">
    <property type="taxonomic scope" value="Bacteria"/>
</dbReference>
<keyword evidence="2" id="KW-0547">Nucleotide-binding</keyword>
<feature type="domain" description="ABC transporter" evidence="4">
    <location>
        <begin position="14"/>
        <end position="246"/>
    </location>
</feature>
<keyword evidence="6" id="KW-1185">Reference proteome</keyword>
<reference evidence="5 6" key="1">
    <citation type="submission" date="2012-08" db="EMBL/GenBank/DDBJ databases">
        <title>Whole genome shotgun sequence of Austwickia chelonae NBRC 105200.</title>
        <authorList>
            <person name="Yoshida I."/>
            <person name="Hosoyama A."/>
            <person name="Tsuchikane K."/>
            <person name="Katsumata H."/>
            <person name="Ando Y."/>
            <person name="Ohji S."/>
            <person name="Hamada M."/>
            <person name="Tamura T."/>
            <person name="Yamazoe A."/>
            <person name="Yamazaki S."/>
            <person name="Fujita N."/>
        </authorList>
    </citation>
    <scope>NUCLEOTIDE SEQUENCE [LARGE SCALE GENOMIC DNA]</scope>
    <source>
        <strain evidence="5 6">NBRC 105200</strain>
    </source>
</reference>
<dbReference type="CDD" id="cd03214">
    <property type="entry name" value="ABC_Iron-Siderophores_B12_Hemin"/>
    <property type="match status" value="1"/>
</dbReference>
<accession>K6W5H7</accession>
<keyword evidence="1" id="KW-0813">Transport</keyword>
<dbReference type="PROSITE" id="PS50893">
    <property type="entry name" value="ABC_TRANSPORTER_2"/>
    <property type="match status" value="1"/>
</dbReference>
<dbReference type="InterPro" id="IPR017871">
    <property type="entry name" value="ABC_transporter-like_CS"/>
</dbReference>
<dbReference type="Gene3D" id="3.40.50.300">
    <property type="entry name" value="P-loop containing nucleotide triphosphate hydrolases"/>
    <property type="match status" value="1"/>
</dbReference>
<gene>
    <name evidence="5" type="ORF">AUCHE_04_01130</name>
</gene>
<dbReference type="GO" id="GO:0016887">
    <property type="term" value="F:ATP hydrolysis activity"/>
    <property type="evidence" value="ECO:0007669"/>
    <property type="project" value="InterPro"/>
</dbReference>
<dbReference type="InterPro" id="IPR003593">
    <property type="entry name" value="AAA+_ATPase"/>
</dbReference>
<sequence length="279" mass="29763">MKTPLTPPTAPAAMHLHDVSVDLGGRRIVHGVTLDLPAGRCLGLLGPNGSGKSTLIRAASGMTRPAAGHITIDGTDIATLRPRQLARLVAVMIQEHTSDFSMHVEEVVMLGRTPHQSGFGADSDQDREIVAQALADVEATHLTDRIFSSLSGGEKQRVLLARAFAQQTPLLILDEPTNHLDVGYQIDLLERVAARGVTVLAALHDMNLAAQYCDELALLVDGSVVAQGHPEDVLTPDTLDPVFRVTTHHVVHPRTGRTVIAVDRPERTATAAASCVGPR</sequence>
<dbReference type="SUPFAM" id="SSF52540">
    <property type="entry name" value="P-loop containing nucleoside triphosphate hydrolases"/>
    <property type="match status" value="1"/>
</dbReference>